<accession>A0A1G8GX33</accession>
<sequence>MSKFREQIATCTQPIADLLEKTTNPLHIAILENFRRHIHLEGAGEFEEIVSPDMTVDDPTYRITWGKEPQVVDGKDGVVGFYNVASESVLWHSDDLLAVADWGIADELTFHQLIKGQGLLDLGFDVDDSEKIYHYSSRQVFLWPYDPETARLKGEHLYEDKSTVVIEEVAEEDIITPEEVAQIHREVLERLEAGRPDKYWTLDVVKQQLANKV</sequence>
<proteinExistence type="predicted"/>
<dbReference type="STRING" id="568899.SAMN05192534_11753"/>
<dbReference type="OrthoDB" id="2375018at2"/>
<dbReference type="RefSeq" id="WP_091274726.1">
    <property type="nucleotide sequence ID" value="NZ_FNDK01000017.1"/>
</dbReference>
<dbReference type="EMBL" id="FNDK01000017">
    <property type="protein sequence ID" value="SDH98952.1"/>
    <property type="molecule type" value="Genomic_DNA"/>
</dbReference>
<evidence type="ECO:0000313" key="2">
    <source>
        <dbReference type="Proteomes" id="UP000199163"/>
    </source>
</evidence>
<keyword evidence="2" id="KW-1185">Reference proteome</keyword>
<protein>
    <submittedName>
        <fullName evidence="1">Uncharacterized protein</fullName>
    </submittedName>
</protein>
<organism evidence="1 2">
    <name type="scientific">Alteribacillus persepolensis</name>
    <dbReference type="NCBI Taxonomy" id="568899"/>
    <lineage>
        <taxon>Bacteria</taxon>
        <taxon>Bacillati</taxon>
        <taxon>Bacillota</taxon>
        <taxon>Bacilli</taxon>
        <taxon>Bacillales</taxon>
        <taxon>Bacillaceae</taxon>
        <taxon>Alteribacillus</taxon>
    </lineage>
</organism>
<dbReference type="AlphaFoldDB" id="A0A1G8GX33"/>
<evidence type="ECO:0000313" key="1">
    <source>
        <dbReference type="EMBL" id="SDH98952.1"/>
    </source>
</evidence>
<gene>
    <name evidence="1" type="ORF">SAMN05192534_11753</name>
</gene>
<reference evidence="1 2" key="1">
    <citation type="submission" date="2016-10" db="EMBL/GenBank/DDBJ databases">
        <authorList>
            <person name="de Groot N.N."/>
        </authorList>
    </citation>
    <scope>NUCLEOTIDE SEQUENCE [LARGE SCALE GENOMIC DNA]</scope>
    <source>
        <strain evidence="1 2">DSM 21632</strain>
    </source>
</reference>
<dbReference type="Proteomes" id="UP000199163">
    <property type="component" value="Unassembled WGS sequence"/>
</dbReference>
<name>A0A1G8GX33_9BACI</name>